<organism evidence="1 2">
    <name type="scientific">Litorilituus sediminis</name>
    <dbReference type="NCBI Taxonomy" id="718192"/>
    <lineage>
        <taxon>Bacteria</taxon>
        <taxon>Pseudomonadati</taxon>
        <taxon>Pseudomonadota</taxon>
        <taxon>Gammaproteobacteria</taxon>
        <taxon>Alteromonadales</taxon>
        <taxon>Colwelliaceae</taxon>
        <taxon>Litorilituus</taxon>
    </lineage>
</organism>
<evidence type="ECO:0000313" key="1">
    <source>
        <dbReference type="EMBL" id="QBG34440.1"/>
    </source>
</evidence>
<dbReference type="EMBL" id="CP034759">
    <property type="protein sequence ID" value="QBG34440.1"/>
    <property type="molecule type" value="Genomic_DNA"/>
</dbReference>
<protein>
    <submittedName>
        <fullName evidence="1">Uncharacterized protein</fullName>
    </submittedName>
</protein>
<evidence type="ECO:0000313" key="2">
    <source>
        <dbReference type="Proteomes" id="UP000290244"/>
    </source>
</evidence>
<gene>
    <name evidence="1" type="ORF">EMK97_01145</name>
</gene>
<proteinExistence type="predicted"/>
<dbReference type="OrthoDB" id="5917708at2"/>
<keyword evidence="2" id="KW-1185">Reference proteome</keyword>
<reference evidence="1 2" key="1">
    <citation type="submission" date="2018-12" db="EMBL/GenBank/DDBJ databases">
        <title>Complete genome of Litorilituus sediminis.</title>
        <authorList>
            <person name="Liu A."/>
            <person name="Rong J."/>
        </authorList>
    </citation>
    <scope>NUCLEOTIDE SEQUENCE [LARGE SCALE GENOMIC DNA]</scope>
    <source>
        <strain evidence="1 2">JCM 17549</strain>
    </source>
</reference>
<accession>A0A4V0ZFN7</accession>
<dbReference type="AlphaFoldDB" id="A0A4V0ZFN7"/>
<dbReference type="KEGG" id="lsd:EMK97_01145"/>
<sequence length="111" mass="13000">MSNRNWVCFSCRITNRKSSRFAGKAICSECGGELNYLGYKIPVPPKSKPKEWKKLQEQLASEAREYERDIFKAKVRNRHDLEQELEKLKALPSNIGRQSLIKQLEKRLKYA</sequence>
<name>A0A4V0ZFN7_9GAMM</name>
<dbReference type="RefSeq" id="WP_130598649.1">
    <property type="nucleotide sequence ID" value="NZ_CP034759.1"/>
</dbReference>
<dbReference type="Proteomes" id="UP000290244">
    <property type="component" value="Chromosome"/>
</dbReference>